<dbReference type="EMBL" id="CP010803">
    <property type="protein sequence ID" value="AJY45141.1"/>
    <property type="molecule type" value="Genomic_DNA"/>
</dbReference>
<dbReference type="SUPFAM" id="SSF56954">
    <property type="entry name" value="Outer membrane efflux proteins (OEP)"/>
    <property type="match status" value="1"/>
</dbReference>
<evidence type="ECO:0000256" key="1">
    <source>
        <dbReference type="SAM" id="SignalP"/>
    </source>
</evidence>
<dbReference type="PROSITE" id="PS51257">
    <property type="entry name" value="PROKAR_LIPOPROTEIN"/>
    <property type="match status" value="1"/>
</dbReference>
<sequence length="444" mass="47342">MSNSRLSPLRRLAALALPLVLAACASPALKQTSADIDALQRQIDAPSPLSASEGPLGPVALVASADRRGHDVMKARLKRAEAELALDETRSRRFPRLSVEARDFVTYDRRNGMTDNANVVLGVNWDIAYALLGLDSRNIAIAEELIPVQYQLSYRNALGALLAAYASLSEMDFKRRHTLLEADALSCQAKSMRAEQKLGTVSVVEVDAMSARIAAVRSEANAIAMAMETEESKVLALAGLKAGGAPVAASRSVLPALASLPKSVAENGESCFSASGSQALENLLVEAAGAQLDLARKSRFTKLTAALPTFMSEDGGLSLQFLVGYVLPLIDQGDSLRLTDRARIRLLETILAARENHREFLNRYNETVLNTAAARRALAAADAAIATARISLSAAPDAEQCAAETALAKARLERAEALFAIEMARGRQTLMCAPLPEAQDPPEG</sequence>
<dbReference type="PATRIC" id="fig|1486262.3.peg.951"/>
<evidence type="ECO:0000313" key="3">
    <source>
        <dbReference type="Proteomes" id="UP000032611"/>
    </source>
</evidence>
<dbReference type="Proteomes" id="UP000032611">
    <property type="component" value="Chromosome"/>
</dbReference>
<dbReference type="Gene3D" id="1.20.1600.10">
    <property type="entry name" value="Outer membrane efflux proteins (OEP)"/>
    <property type="match status" value="1"/>
</dbReference>
<keyword evidence="1" id="KW-0732">Signal</keyword>
<keyword evidence="3" id="KW-1185">Reference proteome</keyword>
<evidence type="ECO:0008006" key="4">
    <source>
        <dbReference type="Google" id="ProtNLM"/>
    </source>
</evidence>
<protein>
    <recommendedName>
        <fullName evidence="4">Transporter</fullName>
    </recommendedName>
</protein>
<feature type="chain" id="PRO_5002295224" description="Transporter" evidence="1">
    <location>
        <begin position="31"/>
        <end position="444"/>
    </location>
</feature>
<dbReference type="RefSeq" id="WP_045679736.1">
    <property type="nucleotide sequence ID" value="NZ_CP010803.1"/>
</dbReference>
<feature type="signal peptide" evidence="1">
    <location>
        <begin position="1"/>
        <end position="30"/>
    </location>
</feature>
<dbReference type="STRING" id="1486262.TM49_04635"/>
<dbReference type="KEGG" id="mey:TM49_04635"/>
<reference evidence="2 3" key="1">
    <citation type="journal article" date="2015" name="Genome Announc.">
        <title>Complete genome sequence of Martelella endophytica YC6887, which has antifungal activity associated with a halophyte.</title>
        <authorList>
            <person name="Khan A."/>
            <person name="Khan H."/>
            <person name="Chung E.J."/>
            <person name="Hossain M.T."/>
            <person name="Chung Y.R."/>
        </authorList>
    </citation>
    <scope>NUCLEOTIDE SEQUENCE [LARGE SCALE GENOMIC DNA]</scope>
    <source>
        <strain evidence="2">YC6887</strain>
    </source>
</reference>
<organism evidence="2 3">
    <name type="scientific">Martelella endophytica</name>
    <dbReference type="NCBI Taxonomy" id="1486262"/>
    <lineage>
        <taxon>Bacteria</taxon>
        <taxon>Pseudomonadati</taxon>
        <taxon>Pseudomonadota</taxon>
        <taxon>Alphaproteobacteria</taxon>
        <taxon>Hyphomicrobiales</taxon>
        <taxon>Aurantimonadaceae</taxon>
        <taxon>Martelella</taxon>
    </lineage>
</organism>
<accession>A0A0D5LLW0</accession>
<gene>
    <name evidence="2" type="ORF">TM49_04635</name>
</gene>
<dbReference type="HOGENOM" id="CLU_616489_0_0_5"/>
<name>A0A0D5LLW0_MAREN</name>
<dbReference type="AlphaFoldDB" id="A0A0D5LLW0"/>
<proteinExistence type="predicted"/>
<dbReference type="OrthoDB" id="7915215at2"/>
<evidence type="ECO:0000313" key="2">
    <source>
        <dbReference type="EMBL" id="AJY45141.1"/>
    </source>
</evidence>